<evidence type="ECO:0000313" key="3">
    <source>
        <dbReference type="Proteomes" id="UP000472263"/>
    </source>
</evidence>
<evidence type="ECO:0000313" key="2">
    <source>
        <dbReference type="Ensembl" id="ENSMMDP00005030497.1"/>
    </source>
</evidence>
<feature type="region of interest" description="Disordered" evidence="1">
    <location>
        <begin position="119"/>
        <end position="141"/>
    </location>
</feature>
<reference evidence="2" key="2">
    <citation type="submission" date="2025-08" db="UniProtKB">
        <authorList>
            <consortium name="Ensembl"/>
        </authorList>
    </citation>
    <scope>IDENTIFICATION</scope>
</reference>
<keyword evidence="3" id="KW-1185">Reference proteome</keyword>
<proteinExistence type="predicted"/>
<reference evidence="2" key="1">
    <citation type="submission" date="2019-06" db="EMBL/GenBank/DDBJ databases">
        <authorList>
            <consortium name="Wellcome Sanger Institute Data Sharing"/>
        </authorList>
    </citation>
    <scope>NUCLEOTIDE SEQUENCE [LARGE SCALE GENOMIC DNA]</scope>
</reference>
<dbReference type="Proteomes" id="UP000472263">
    <property type="component" value="Chromosome 23"/>
</dbReference>
<name>A0A667YRI0_9TELE</name>
<protein>
    <submittedName>
        <fullName evidence="2">Uncharacterized protein</fullName>
    </submittedName>
</protein>
<organism evidence="2 3">
    <name type="scientific">Myripristis murdjan</name>
    <name type="common">pinecone soldierfish</name>
    <dbReference type="NCBI Taxonomy" id="586833"/>
    <lineage>
        <taxon>Eukaryota</taxon>
        <taxon>Metazoa</taxon>
        <taxon>Chordata</taxon>
        <taxon>Craniata</taxon>
        <taxon>Vertebrata</taxon>
        <taxon>Euteleostomi</taxon>
        <taxon>Actinopterygii</taxon>
        <taxon>Neopterygii</taxon>
        <taxon>Teleostei</taxon>
        <taxon>Neoteleostei</taxon>
        <taxon>Acanthomorphata</taxon>
        <taxon>Holocentriformes</taxon>
        <taxon>Holocentridae</taxon>
        <taxon>Myripristis</taxon>
    </lineage>
</organism>
<dbReference type="AlphaFoldDB" id="A0A667YRI0"/>
<dbReference type="InParanoid" id="A0A667YRI0"/>
<accession>A0A667YRI0</accession>
<reference evidence="2" key="3">
    <citation type="submission" date="2025-09" db="UniProtKB">
        <authorList>
            <consortium name="Ensembl"/>
        </authorList>
    </citation>
    <scope>IDENTIFICATION</scope>
</reference>
<evidence type="ECO:0000256" key="1">
    <source>
        <dbReference type="SAM" id="MobiDB-lite"/>
    </source>
</evidence>
<sequence length="141" mass="15913">MTDRKIRGISAHFLIRQSQTCQTSHRCLNLMVHFNCLFAFLCKITTSPTSIYESTHPNLCLLCSGVRSSKVLASSLPRKYSPKPNFSKTKVIFRYYISESSRGLNISVCSHGWREPSCPGWSERRGPGAPWWSESRGAVQA</sequence>
<dbReference type="Ensembl" id="ENSMMDT00005031197.1">
    <property type="protein sequence ID" value="ENSMMDP00005030497.1"/>
    <property type="gene ID" value="ENSMMDG00005014440.1"/>
</dbReference>